<reference evidence="5 6" key="1">
    <citation type="submission" date="2018-02" db="EMBL/GenBank/DDBJ databases">
        <title>8 Nocardia nova and 1 Nocardia cyriacigeorgica strain used for evolution to TMP-SMX.</title>
        <authorList>
            <person name="Mehta H."/>
            <person name="Weng J."/>
            <person name="Shamoo Y."/>
        </authorList>
    </citation>
    <scope>NUCLEOTIDE SEQUENCE [LARGE SCALE GENOMIC DNA]</scope>
    <source>
        <strain evidence="5 6">BAA2227</strain>
    </source>
</reference>
<dbReference type="InterPro" id="IPR020904">
    <property type="entry name" value="Sc_DH/Rdtase_CS"/>
</dbReference>
<dbReference type="AlphaFoldDB" id="A0A2S6A351"/>
<evidence type="ECO:0000256" key="1">
    <source>
        <dbReference type="ARBA" id="ARBA00006484"/>
    </source>
</evidence>
<dbReference type="PANTHER" id="PTHR44196:SF1">
    <property type="entry name" value="DEHYDROGENASE_REDUCTASE SDR FAMILY MEMBER 7B"/>
    <property type="match status" value="1"/>
</dbReference>
<dbReference type="GeneID" id="66723798"/>
<sequence>MSEPYRGRVAVVTGAASGMGRSLAIELARRGAHLALCDLDAEELAETAARCFAYNARVETAVLDVAEYEQMLRFAETVLARFGAVHDVFNNAGIGFVGTVENSDIKDLSRVLDVDYWGVVHGTKAFLPHLIASGDGRIANTSSVFGLFAVPTQSAYNAAKFAVRGFTESLRQEMLTAGHPVTVSSVHPGGVRTAIATKATGTNPEELQHLVQLFDRLARTTPEKAARVILDGTAKGKAKILVGADAHVSDLLVRILGSSYQRILATLATRYIEPTRPTSLS</sequence>
<dbReference type="InterPro" id="IPR036291">
    <property type="entry name" value="NAD(P)-bd_dom_sf"/>
</dbReference>
<organism evidence="5 6">
    <name type="scientific">Nocardia nova</name>
    <dbReference type="NCBI Taxonomy" id="37330"/>
    <lineage>
        <taxon>Bacteria</taxon>
        <taxon>Bacillati</taxon>
        <taxon>Actinomycetota</taxon>
        <taxon>Actinomycetes</taxon>
        <taxon>Mycobacteriales</taxon>
        <taxon>Nocardiaceae</taxon>
        <taxon>Nocardia</taxon>
    </lineage>
</organism>
<proteinExistence type="inferred from homology"/>
<evidence type="ECO:0000313" key="6">
    <source>
        <dbReference type="Proteomes" id="UP000238356"/>
    </source>
</evidence>
<evidence type="ECO:0000313" key="5">
    <source>
        <dbReference type="EMBL" id="PPJ26269.1"/>
    </source>
</evidence>
<evidence type="ECO:0000259" key="4">
    <source>
        <dbReference type="SMART" id="SM00822"/>
    </source>
</evidence>
<name>A0A2S6A351_9NOCA</name>
<gene>
    <name evidence="5" type="ORF">C5F51_20985</name>
</gene>
<dbReference type="SMART" id="SM00822">
    <property type="entry name" value="PKS_KR"/>
    <property type="match status" value="1"/>
</dbReference>
<dbReference type="PANTHER" id="PTHR44196">
    <property type="entry name" value="DEHYDROGENASE/REDUCTASE SDR FAMILY MEMBER 7B"/>
    <property type="match status" value="1"/>
</dbReference>
<dbReference type="PRINTS" id="PR00081">
    <property type="entry name" value="GDHRDH"/>
</dbReference>
<keyword evidence="2" id="KW-0560">Oxidoreductase</keyword>
<comment type="caution">
    <text evidence="5">The sequence shown here is derived from an EMBL/GenBank/DDBJ whole genome shotgun (WGS) entry which is preliminary data.</text>
</comment>
<feature type="domain" description="Ketoreductase" evidence="4">
    <location>
        <begin position="8"/>
        <end position="192"/>
    </location>
</feature>
<dbReference type="PROSITE" id="PS00061">
    <property type="entry name" value="ADH_SHORT"/>
    <property type="match status" value="1"/>
</dbReference>
<accession>A0A2S6A351</accession>
<comment type="similarity">
    <text evidence="1 3">Belongs to the short-chain dehydrogenases/reductases (SDR) family.</text>
</comment>
<dbReference type="PRINTS" id="PR00080">
    <property type="entry name" value="SDRFAMILY"/>
</dbReference>
<dbReference type="GO" id="GO:0016491">
    <property type="term" value="F:oxidoreductase activity"/>
    <property type="evidence" value="ECO:0007669"/>
    <property type="project" value="UniProtKB-KW"/>
</dbReference>
<keyword evidence="6" id="KW-1185">Reference proteome</keyword>
<dbReference type="InterPro" id="IPR002347">
    <property type="entry name" value="SDR_fam"/>
</dbReference>
<protein>
    <submittedName>
        <fullName evidence="5">SDR family NAD(P)-dependent oxidoreductase</fullName>
    </submittedName>
</protein>
<dbReference type="EMBL" id="PSZD01000013">
    <property type="protein sequence ID" value="PPJ26269.1"/>
    <property type="molecule type" value="Genomic_DNA"/>
</dbReference>
<dbReference type="GO" id="GO:0016020">
    <property type="term" value="C:membrane"/>
    <property type="evidence" value="ECO:0007669"/>
    <property type="project" value="TreeGrafter"/>
</dbReference>
<evidence type="ECO:0000256" key="3">
    <source>
        <dbReference type="RuleBase" id="RU000363"/>
    </source>
</evidence>
<evidence type="ECO:0000256" key="2">
    <source>
        <dbReference type="ARBA" id="ARBA00023002"/>
    </source>
</evidence>
<dbReference type="Pfam" id="PF00106">
    <property type="entry name" value="adh_short"/>
    <property type="match status" value="1"/>
</dbReference>
<dbReference type="InterPro" id="IPR057326">
    <property type="entry name" value="KR_dom"/>
</dbReference>
<dbReference type="RefSeq" id="WP_063010358.1">
    <property type="nucleotide sequence ID" value="NZ_JAHUVX010000008.1"/>
</dbReference>
<dbReference type="Proteomes" id="UP000238356">
    <property type="component" value="Unassembled WGS sequence"/>
</dbReference>
<dbReference type="CDD" id="cd05233">
    <property type="entry name" value="SDR_c"/>
    <property type="match status" value="1"/>
</dbReference>
<dbReference type="Gene3D" id="3.40.50.720">
    <property type="entry name" value="NAD(P)-binding Rossmann-like Domain"/>
    <property type="match status" value="1"/>
</dbReference>
<dbReference type="SUPFAM" id="SSF51735">
    <property type="entry name" value="NAD(P)-binding Rossmann-fold domains"/>
    <property type="match status" value="1"/>
</dbReference>